<dbReference type="Proteomes" id="UP000799537">
    <property type="component" value="Unassembled WGS sequence"/>
</dbReference>
<accession>A0A6A6D3G1</accession>
<name>A0A6A6D3G1_ZASCE</name>
<keyword evidence="1" id="KW-1133">Transmembrane helix</keyword>
<dbReference type="RefSeq" id="XP_033673611.1">
    <property type="nucleotide sequence ID" value="XM_033811189.1"/>
</dbReference>
<sequence>MYINIVWSVLMEVVDSVMGCLTVEIVFSRKTSKSTGRSVSKLGLAQPLTTSLRHMKNLHPIGGRTFGSSSLTVARCSSPYRAEWIVNAFPELAKTLENFPRRQEYVAAADLEVPAEWKLSIRTRRTSSCCQNHGKNVTWVTVVA</sequence>
<gene>
    <name evidence="2" type="ORF">M409DRAFT_49260</name>
</gene>
<dbReference type="GeneID" id="54564461"/>
<evidence type="ECO:0000256" key="1">
    <source>
        <dbReference type="SAM" id="Phobius"/>
    </source>
</evidence>
<keyword evidence="3" id="KW-1185">Reference proteome</keyword>
<dbReference type="EMBL" id="ML993580">
    <property type="protein sequence ID" value="KAF2172722.1"/>
    <property type="molecule type" value="Genomic_DNA"/>
</dbReference>
<protein>
    <submittedName>
        <fullName evidence="2">Uncharacterized protein</fullName>
    </submittedName>
</protein>
<keyword evidence="1" id="KW-0812">Transmembrane</keyword>
<dbReference type="AlphaFoldDB" id="A0A6A6D3G1"/>
<evidence type="ECO:0000313" key="2">
    <source>
        <dbReference type="EMBL" id="KAF2172722.1"/>
    </source>
</evidence>
<reference evidence="2" key="1">
    <citation type="journal article" date="2020" name="Stud. Mycol.">
        <title>101 Dothideomycetes genomes: a test case for predicting lifestyles and emergence of pathogens.</title>
        <authorList>
            <person name="Haridas S."/>
            <person name="Albert R."/>
            <person name="Binder M."/>
            <person name="Bloem J."/>
            <person name="Labutti K."/>
            <person name="Salamov A."/>
            <person name="Andreopoulos B."/>
            <person name="Baker S."/>
            <person name="Barry K."/>
            <person name="Bills G."/>
            <person name="Bluhm B."/>
            <person name="Cannon C."/>
            <person name="Castanera R."/>
            <person name="Culley D."/>
            <person name="Daum C."/>
            <person name="Ezra D."/>
            <person name="Gonzalez J."/>
            <person name="Henrissat B."/>
            <person name="Kuo A."/>
            <person name="Liang C."/>
            <person name="Lipzen A."/>
            <person name="Lutzoni F."/>
            <person name="Magnuson J."/>
            <person name="Mondo S."/>
            <person name="Nolan M."/>
            <person name="Ohm R."/>
            <person name="Pangilinan J."/>
            <person name="Park H.-J."/>
            <person name="Ramirez L."/>
            <person name="Alfaro M."/>
            <person name="Sun H."/>
            <person name="Tritt A."/>
            <person name="Yoshinaga Y."/>
            <person name="Zwiers L.-H."/>
            <person name="Turgeon B."/>
            <person name="Goodwin S."/>
            <person name="Spatafora J."/>
            <person name="Crous P."/>
            <person name="Grigoriev I."/>
        </authorList>
    </citation>
    <scope>NUCLEOTIDE SEQUENCE</scope>
    <source>
        <strain evidence="2">ATCC 36951</strain>
    </source>
</reference>
<proteinExistence type="predicted"/>
<evidence type="ECO:0000313" key="3">
    <source>
        <dbReference type="Proteomes" id="UP000799537"/>
    </source>
</evidence>
<feature type="transmembrane region" description="Helical" evidence="1">
    <location>
        <begin position="6"/>
        <end position="27"/>
    </location>
</feature>
<keyword evidence="1" id="KW-0472">Membrane</keyword>
<organism evidence="2 3">
    <name type="scientific">Zasmidium cellare ATCC 36951</name>
    <dbReference type="NCBI Taxonomy" id="1080233"/>
    <lineage>
        <taxon>Eukaryota</taxon>
        <taxon>Fungi</taxon>
        <taxon>Dikarya</taxon>
        <taxon>Ascomycota</taxon>
        <taxon>Pezizomycotina</taxon>
        <taxon>Dothideomycetes</taxon>
        <taxon>Dothideomycetidae</taxon>
        <taxon>Mycosphaerellales</taxon>
        <taxon>Mycosphaerellaceae</taxon>
        <taxon>Zasmidium</taxon>
    </lineage>
</organism>